<reference evidence="10" key="1">
    <citation type="submission" date="2015-08" db="EMBL/GenBank/DDBJ databases">
        <title>Comparative genomics of the Campylobacter concisus group.</title>
        <authorList>
            <person name="Miller W.G."/>
            <person name="Yee E."/>
            <person name="Chapman M.H."/>
            <person name="Huynh S."/>
            <person name="Bono J.L."/>
            <person name="On S.L.W."/>
            <person name="St Leger J."/>
            <person name="Foster G."/>
            <person name="Parker C.T."/>
        </authorList>
    </citation>
    <scope>NUCLEOTIDE SEQUENCE [LARGE SCALE GENOMIC DNA]</scope>
    <source>
        <strain evidence="10">ATCC 33237</strain>
    </source>
</reference>
<evidence type="ECO:0000256" key="7">
    <source>
        <dbReference type="ARBA" id="ARBA00023150"/>
    </source>
</evidence>
<evidence type="ECO:0000256" key="3">
    <source>
        <dbReference type="ARBA" id="ARBA00022723"/>
    </source>
</evidence>
<dbReference type="SUPFAM" id="SSF53448">
    <property type="entry name" value="Nucleotide-diphospho-sugar transferases"/>
    <property type="match status" value="1"/>
</dbReference>
<dbReference type="EMBL" id="CP012541">
    <property type="protein sequence ID" value="ALF48321.1"/>
    <property type="molecule type" value="Genomic_DNA"/>
</dbReference>
<evidence type="ECO:0000313" key="9">
    <source>
        <dbReference type="EMBL" id="ALF48321.1"/>
    </source>
</evidence>
<dbReference type="KEGG" id="ccoc:CCON33237_1673"/>
<protein>
    <submittedName>
        <fullName evidence="9">Molybdenum cofactor guanylyltransferase protein A</fullName>
        <ecNumber evidence="9">2.7.7.77</ecNumber>
    </submittedName>
</protein>
<keyword evidence="2 9" id="KW-0808">Transferase</keyword>
<evidence type="ECO:0000256" key="1">
    <source>
        <dbReference type="ARBA" id="ARBA00022490"/>
    </source>
</evidence>
<dbReference type="InterPro" id="IPR029044">
    <property type="entry name" value="Nucleotide-diphossugar_trans"/>
</dbReference>
<sequence length="191" mass="22077">MQTCVILAGGKSSRMGQDKTLLPFGGFKTLTHYEVAKFSKVFGEVYVSSKFEKFSPPLKLIKDENSNNYSPMLALYSILKNFDHSIFVIPADMPFFDLKSLEELVRFKDEFDMVVASDNEHIHSLCGFFSPRLATLAHEFYLKNEHKIGLLRKSCKCKVINFKDSEQFFNVNFPDEYEMAKKIQEKKIDDE</sequence>
<keyword evidence="1" id="KW-0963">Cytoplasm</keyword>
<dbReference type="Pfam" id="PF12804">
    <property type="entry name" value="NTP_transf_3"/>
    <property type="match status" value="1"/>
</dbReference>
<keyword evidence="5" id="KW-0460">Magnesium</keyword>
<dbReference type="Proteomes" id="UP000066049">
    <property type="component" value="Chromosome"/>
</dbReference>
<dbReference type="GeneID" id="28663352"/>
<accession>A0A0M4SP14</accession>
<dbReference type="InterPro" id="IPR013482">
    <property type="entry name" value="Molybde_CF_guanTrfase"/>
</dbReference>
<proteinExistence type="predicted"/>
<dbReference type="GO" id="GO:0046872">
    <property type="term" value="F:metal ion binding"/>
    <property type="evidence" value="ECO:0007669"/>
    <property type="project" value="UniProtKB-KW"/>
</dbReference>
<dbReference type="AlphaFoldDB" id="A0A0M4SP14"/>
<gene>
    <name evidence="9" type="primary">mobA</name>
    <name evidence="9" type="ORF">CCON33237_1673</name>
</gene>
<name>A0A0M4SP14_9BACT</name>
<keyword evidence="6" id="KW-0342">GTP-binding</keyword>
<evidence type="ECO:0000313" key="10">
    <source>
        <dbReference type="Proteomes" id="UP000066049"/>
    </source>
</evidence>
<evidence type="ECO:0000256" key="2">
    <source>
        <dbReference type="ARBA" id="ARBA00022679"/>
    </source>
</evidence>
<dbReference type="PANTHER" id="PTHR19136">
    <property type="entry name" value="MOLYBDENUM COFACTOR GUANYLYLTRANSFERASE"/>
    <property type="match status" value="1"/>
</dbReference>
<keyword evidence="4" id="KW-0547">Nucleotide-binding</keyword>
<feature type="domain" description="MobA-like NTP transferase" evidence="8">
    <location>
        <begin position="4"/>
        <end position="140"/>
    </location>
</feature>
<dbReference type="GO" id="GO:0005525">
    <property type="term" value="F:GTP binding"/>
    <property type="evidence" value="ECO:0007669"/>
    <property type="project" value="UniProtKB-KW"/>
</dbReference>
<dbReference type="Gene3D" id="3.90.550.10">
    <property type="entry name" value="Spore Coat Polysaccharide Biosynthesis Protein SpsA, Chain A"/>
    <property type="match status" value="1"/>
</dbReference>
<dbReference type="PANTHER" id="PTHR19136:SF81">
    <property type="entry name" value="MOLYBDENUM COFACTOR GUANYLYLTRANSFERASE"/>
    <property type="match status" value="1"/>
</dbReference>
<dbReference type="GO" id="GO:0061603">
    <property type="term" value="F:molybdenum cofactor guanylyltransferase activity"/>
    <property type="evidence" value="ECO:0007669"/>
    <property type="project" value="UniProtKB-EC"/>
</dbReference>
<organism evidence="9 10">
    <name type="scientific">Campylobacter concisus</name>
    <dbReference type="NCBI Taxonomy" id="199"/>
    <lineage>
        <taxon>Bacteria</taxon>
        <taxon>Pseudomonadati</taxon>
        <taxon>Campylobacterota</taxon>
        <taxon>Epsilonproteobacteria</taxon>
        <taxon>Campylobacterales</taxon>
        <taxon>Campylobacteraceae</taxon>
        <taxon>Campylobacter</taxon>
    </lineage>
</organism>
<keyword evidence="7" id="KW-0501">Molybdenum cofactor biosynthesis</keyword>
<dbReference type="GO" id="GO:0006777">
    <property type="term" value="P:Mo-molybdopterin cofactor biosynthetic process"/>
    <property type="evidence" value="ECO:0007669"/>
    <property type="project" value="UniProtKB-KW"/>
</dbReference>
<dbReference type="EC" id="2.7.7.77" evidence="9"/>
<keyword evidence="9" id="KW-0548">Nucleotidyltransferase</keyword>
<keyword evidence="3" id="KW-0479">Metal-binding</keyword>
<dbReference type="InterPro" id="IPR025877">
    <property type="entry name" value="MobA-like_NTP_Trfase"/>
</dbReference>
<evidence type="ECO:0000256" key="4">
    <source>
        <dbReference type="ARBA" id="ARBA00022741"/>
    </source>
</evidence>
<evidence type="ECO:0000256" key="6">
    <source>
        <dbReference type="ARBA" id="ARBA00023134"/>
    </source>
</evidence>
<dbReference type="CDD" id="cd02503">
    <property type="entry name" value="MobA"/>
    <property type="match status" value="1"/>
</dbReference>
<evidence type="ECO:0000259" key="8">
    <source>
        <dbReference type="Pfam" id="PF12804"/>
    </source>
</evidence>
<evidence type="ECO:0000256" key="5">
    <source>
        <dbReference type="ARBA" id="ARBA00022842"/>
    </source>
</evidence>
<dbReference type="PATRIC" id="fig|199.248.peg.1726"/>
<dbReference type="RefSeq" id="WP_054197232.1">
    <property type="nucleotide sequence ID" value="NZ_CABMKQ010000018.1"/>
</dbReference>